<sequence length="247" mass="26979">MMGFVIAVFGIAGMIKGTIGLGLPAVSMGLLSLLISPFQAATLLIIPSMVTNFWQLFAEGNVWRLVRRFYPLLLGIIIGSIWSIFPTLGHSQGGFQSEALLGGMLALYGLYGLFSKSMPNLAPHEKWLSPIMGYLGGALTVATGVVVIPVVPYLQSLQLKRDDLVQSLGLAFTVSTICLAVFLHLNPVENTPIDYKLSLIALVPALIGMWVGTKIRYRIPEQKFRKVFFCGLVIFGLYSVFHQFGVI</sequence>
<dbReference type="GO" id="GO:0005886">
    <property type="term" value="C:plasma membrane"/>
    <property type="evidence" value="ECO:0007669"/>
    <property type="project" value="UniProtKB-SubCell"/>
</dbReference>
<feature type="transmembrane region" description="Helical" evidence="8">
    <location>
        <begin position="131"/>
        <end position="152"/>
    </location>
</feature>
<organism evidence="9 10">
    <name type="scientific">Acinetobacter wuhouensis</name>
    <dbReference type="NCBI Taxonomy" id="1879050"/>
    <lineage>
        <taxon>Bacteria</taxon>
        <taxon>Pseudomonadati</taxon>
        <taxon>Pseudomonadota</taxon>
        <taxon>Gammaproteobacteria</taxon>
        <taxon>Moraxellales</taxon>
        <taxon>Moraxellaceae</taxon>
        <taxon>Acinetobacter</taxon>
    </lineage>
</organism>
<dbReference type="Proteomes" id="UP000279962">
    <property type="component" value="Chromosome"/>
</dbReference>
<gene>
    <name evidence="9" type="ORF">CDG68_22005</name>
</gene>
<keyword evidence="6 8" id="KW-1133">Transmembrane helix</keyword>
<comment type="similarity">
    <text evidence="2 8">Belongs to the 4-toluene sulfonate uptake permease (TSUP) (TC 2.A.102) family.</text>
</comment>
<evidence type="ECO:0000313" key="10">
    <source>
        <dbReference type="Proteomes" id="UP000279962"/>
    </source>
</evidence>
<reference evidence="9 10" key="1">
    <citation type="submission" date="2018-10" db="EMBL/GenBank/DDBJ databases">
        <title>The complete genome of Acinetobacter wuhouensis strain WCHAW010062.</title>
        <authorList>
            <person name="Hu Y."/>
            <person name="Long H."/>
            <person name="Feng Y."/>
            <person name="Zong Z."/>
        </authorList>
    </citation>
    <scope>NUCLEOTIDE SEQUENCE [LARGE SCALE GENOMIC DNA]</scope>
    <source>
        <strain evidence="9 10">WCHAW010062</strain>
    </source>
</reference>
<dbReference type="InterPro" id="IPR052017">
    <property type="entry name" value="TSUP"/>
</dbReference>
<dbReference type="PANTHER" id="PTHR30269:SF32">
    <property type="entry name" value="MEMBRANE TRANSPORTER PROTEIN-RELATED"/>
    <property type="match status" value="1"/>
</dbReference>
<accession>A0A3G2T8S6</accession>
<dbReference type="AlphaFoldDB" id="A0A3G2T8S6"/>
<dbReference type="InterPro" id="IPR002781">
    <property type="entry name" value="TM_pro_TauE-like"/>
</dbReference>
<comment type="subcellular location">
    <subcellularLocation>
        <location evidence="1 8">Cell membrane</location>
        <topology evidence="1 8">Multi-pass membrane protein</topology>
    </subcellularLocation>
</comment>
<dbReference type="EMBL" id="CP033133">
    <property type="protein sequence ID" value="AYO56146.1"/>
    <property type="molecule type" value="Genomic_DNA"/>
</dbReference>
<dbReference type="PANTHER" id="PTHR30269">
    <property type="entry name" value="TRANSMEMBRANE PROTEIN YFCA"/>
    <property type="match status" value="1"/>
</dbReference>
<evidence type="ECO:0000256" key="4">
    <source>
        <dbReference type="ARBA" id="ARBA00022475"/>
    </source>
</evidence>
<dbReference type="RefSeq" id="WP_087553345.1">
    <property type="nucleotide sequence ID" value="NZ_CP033133.1"/>
</dbReference>
<evidence type="ECO:0000256" key="1">
    <source>
        <dbReference type="ARBA" id="ARBA00004651"/>
    </source>
</evidence>
<feature type="transmembrane region" description="Helical" evidence="8">
    <location>
        <begin position="6"/>
        <end position="26"/>
    </location>
</feature>
<keyword evidence="5 8" id="KW-0812">Transmembrane</keyword>
<proteinExistence type="inferred from homology"/>
<keyword evidence="7 8" id="KW-0472">Membrane</keyword>
<evidence type="ECO:0000256" key="7">
    <source>
        <dbReference type="ARBA" id="ARBA00023136"/>
    </source>
</evidence>
<feature type="transmembrane region" description="Helical" evidence="8">
    <location>
        <begin position="38"/>
        <end position="57"/>
    </location>
</feature>
<keyword evidence="3" id="KW-0813">Transport</keyword>
<evidence type="ECO:0000256" key="5">
    <source>
        <dbReference type="ARBA" id="ARBA00022692"/>
    </source>
</evidence>
<name>A0A3G2T8S6_9GAMM</name>
<keyword evidence="4 8" id="KW-1003">Cell membrane</keyword>
<feature type="transmembrane region" description="Helical" evidence="8">
    <location>
        <begin position="69"/>
        <end position="88"/>
    </location>
</feature>
<evidence type="ECO:0000256" key="6">
    <source>
        <dbReference type="ARBA" id="ARBA00022989"/>
    </source>
</evidence>
<evidence type="ECO:0000256" key="8">
    <source>
        <dbReference type="RuleBase" id="RU363041"/>
    </source>
</evidence>
<evidence type="ECO:0000313" key="9">
    <source>
        <dbReference type="EMBL" id="AYO56146.1"/>
    </source>
</evidence>
<evidence type="ECO:0000256" key="3">
    <source>
        <dbReference type="ARBA" id="ARBA00022448"/>
    </source>
</evidence>
<protein>
    <recommendedName>
        <fullName evidence="8">Probable membrane transporter protein</fullName>
    </recommendedName>
</protein>
<feature type="transmembrane region" description="Helical" evidence="8">
    <location>
        <begin position="164"/>
        <end position="185"/>
    </location>
</feature>
<dbReference type="Pfam" id="PF01925">
    <property type="entry name" value="TauE"/>
    <property type="match status" value="1"/>
</dbReference>
<feature type="transmembrane region" description="Helical" evidence="8">
    <location>
        <begin position="100"/>
        <end position="119"/>
    </location>
</feature>
<feature type="transmembrane region" description="Helical" evidence="8">
    <location>
        <begin position="227"/>
        <end position="245"/>
    </location>
</feature>
<evidence type="ECO:0000256" key="2">
    <source>
        <dbReference type="ARBA" id="ARBA00009142"/>
    </source>
</evidence>